<dbReference type="Proteomes" id="UP000515220">
    <property type="component" value="Chromosome"/>
</dbReference>
<keyword evidence="1" id="KW-0812">Transmembrane</keyword>
<reference evidence="2 3" key="1">
    <citation type="submission" date="2020-07" db="EMBL/GenBank/DDBJ databases">
        <title>Complete Genome Sequence of an acetic acid bacterium, Acetobacter aceti JCM20276.</title>
        <authorList>
            <person name="Hirose Y."/>
            <person name="Mihara H."/>
        </authorList>
    </citation>
    <scope>NUCLEOTIDE SEQUENCE [LARGE SCALE GENOMIC DNA]</scope>
    <source>
        <strain evidence="2 3">JCM20276</strain>
    </source>
</reference>
<name>A0A6S6PGB7_ACEAC</name>
<dbReference type="EMBL" id="AP023326">
    <property type="protein sequence ID" value="BCI66020.1"/>
    <property type="molecule type" value="Genomic_DNA"/>
</dbReference>
<evidence type="ECO:0000313" key="3">
    <source>
        <dbReference type="Proteomes" id="UP000515220"/>
    </source>
</evidence>
<protein>
    <submittedName>
        <fullName evidence="2">Uncharacterized protein</fullName>
    </submittedName>
</protein>
<keyword evidence="1" id="KW-1133">Transmembrane helix</keyword>
<feature type="transmembrane region" description="Helical" evidence="1">
    <location>
        <begin position="20"/>
        <end position="42"/>
    </location>
</feature>
<sequence length="66" mass="7511">MNLMVVRIVVLNNLSFDNIAINLTKTGIQVLGCIFLSFAFIVETQMAWDQELLPEPMTMSIAKYFL</sequence>
<evidence type="ECO:0000256" key="1">
    <source>
        <dbReference type="SAM" id="Phobius"/>
    </source>
</evidence>
<evidence type="ECO:0000313" key="2">
    <source>
        <dbReference type="EMBL" id="BCI66020.1"/>
    </source>
</evidence>
<gene>
    <name evidence="2" type="ORF">AAJCM20276_06440</name>
</gene>
<proteinExistence type="predicted"/>
<keyword evidence="1" id="KW-0472">Membrane</keyword>
<organism evidence="2 3">
    <name type="scientific">Acetobacter aceti</name>
    <dbReference type="NCBI Taxonomy" id="435"/>
    <lineage>
        <taxon>Bacteria</taxon>
        <taxon>Pseudomonadati</taxon>
        <taxon>Pseudomonadota</taxon>
        <taxon>Alphaproteobacteria</taxon>
        <taxon>Acetobacterales</taxon>
        <taxon>Acetobacteraceae</taxon>
        <taxon>Acetobacter</taxon>
        <taxon>Acetobacter subgen. Acetobacter</taxon>
    </lineage>
</organism>
<accession>A0A6S6PGB7</accession>
<dbReference type="AlphaFoldDB" id="A0A6S6PGB7"/>